<dbReference type="EMBL" id="FOHZ01000015">
    <property type="protein sequence ID" value="SET65314.1"/>
    <property type="molecule type" value="Genomic_DNA"/>
</dbReference>
<gene>
    <name evidence="2" type="ORF">SAMN04487962_11576</name>
</gene>
<sequence>MNEALRQFALGVAGVRAWYARAPLPGAAPSPDFDFREPGQEESQANNPEPMPDAPASASSPPGVSRRGLAQLQGLLAGEQKGGTAYRSPARQEQGASGSADAVLPVAADVADAPAGKDAADAGAPETTPVNDVLAGMPVKLRWRFWCGSRWLLISSTPDEASRGLEDRLAENVLRALGDSVLRTETLRWPVFNNPEVPGNDAAGAAEVLASMVQGFATTRQLWLGIEPEDLSPEATRLLRLLVAPLGDAAVSFPRSLAALSSEPDSKRQLWQALRQAEAL</sequence>
<feature type="region of interest" description="Disordered" evidence="1">
    <location>
        <begin position="26"/>
        <end position="66"/>
    </location>
</feature>
<evidence type="ECO:0000256" key="1">
    <source>
        <dbReference type="SAM" id="MobiDB-lite"/>
    </source>
</evidence>
<dbReference type="RefSeq" id="WP_143066616.1">
    <property type="nucleotide sequence ID" value="NZ_FOHZ01000015.1"/>
</dbReference>
<dbReference type="Proteomes" id="UP000198762">
    <property type="component" value="Unassembled WGS sequence"/>
</dbReference>
<dbReference type="STRING" id="430453.SAMN04487962_11576"/>
<evidence type="ECO:0000313" key="2">
    <source>
        <dbReference type="EMBL" id="SET65314.1"/>
    </source>
</evidence>
<protein>
    <submittedName>
        <fullName evidence="2">Uncharacterized protein</fullName>
    </submittedName>
</protein>
<accession>A0A1I0G394</accession>
<dbReference type="OrthoDB" id="6362681at2"/>
<evidence type="ECO:0000313" key="3">
    <source>
        <dbReference type="Proteomes" id="UP000198762"/>
    </source>
</evidence>
<keyword evidence="3" id="KW-1185">Reference proteome</keyword>
<feature type="compositionally biased region" description="Low complexity" evidence="1">
    <location>
        <begin position="54"/>
        <end position="66"/>
    </location>
</feature>
<name>A0A1I0G394_9GAMM</name>
<proteinExistence type="predicted"/>
<dbReference type="AlphaFoldDB" id="A0A1I0G394"/>
<reference evidence="3" key="1">
    <citation type="submission" date="2016-10" db="EMBL/GenBank/DDBJ databases">
        <authorList>
            <person name="Varghese N."/>
            <person name="Submissions S."/>
        </authorList>
    </citation>
    <scope>NUCLEOTIDE SEQUENCE [LARGE SCALE GENOMIC DNA]</scope>
    <source>
        <strain evidence="3">CGMCC 1.6489</strain>
    </source>
</reference>
<feature type="region of interest" description="Disordered" evidence="1">
    <location>
        <begin position="80"/>
        <end position="100"/>
    </location>
</feature>
<organism evidence="2 3">
    <name type="scientific">Marinobacter segnicrescens</name>
    <dbReference type="NCBI Taxonomy" id="430453"/>
    <lineage>
        <taxon>Bacteria</taxon>
        <taxon>Pseudomonadati</taxon>
        <taxon>Pseudomonadota</taxon>
        <taxon>Gammaproteobacteria</taxon>
        <taxon>Pseudomonadales</taxon>
        <taxon>Marinobacteraceae</taxon>
        <taxon>Marinobacter</taxon>
    </lineage>
</organism>